<gene>
    <name evidence="2" type="ORF">MGAL_10B049619</name>
</gene>
<name>A0A8B6BUW4_MYTGA</name>
<proteinExistence type="predicted"/>
<accession>A0A8B6BUW4</accession>
<dbReference type="Proteomes" id="UP000596742">
    <property type="component" value="Unassembled WGS sequence"/>
</dbReference>
<dbReference type="AlphaFoldDB" id="A0A8B6BUW4"/>
<keyword evidence="3" id="KW-1185">Reference proteome</keyword>
<keyword evidence="1" id="KW-0732">Signal</keyword>
<feature type="chain" id="PRO_5032499330" evidence="1">
    <location>
        <begin position="18"/>
        <end position="84"/>
    </location>
</feature>
<evidence type="ECO:0000313" key="3">
    <source>
        <dbReference type="Proteomes" id="UP000596742"/>
    </source>
</evidence>
<protein>
    <submittedName>
        <fullName evidence="2">Uncharacterized protein</fullName>
    </submittedName>
</protein>
<sequence length="84" mass="8870">MKITIAILLAIVAVALGKHCSSNHDCTHLCHGGYHGHCTMTDGVGKCNCPEHKCQQKSDCPTGHGVGCPDGHADCVNFVCQCNH</sequence>
<comment type="caution">
    <text evidence="2">The sequence shown here is derived from an EMBL/GenBank/DDBJ whole genome shotgun (WGS) entry which is preliminary data.</text>
</comment>
<dbReference type="EMBL" id="UYJE01000765">
    <property type="protein sequence ID" value="VDH96214.1"/>
    <property type="molecule type" value="Genomic_DNA"/>
</dbReference>
<organism evidence="2 3">
    <name type="scientific">Mytilus galloprovincialis</name>
    <name type="common">Mediterranean mussel</name>
    <dbReference type="NCBI Taxonomy" id="29158"/>
    <lineage>
        <taxon>Eukaryota</taxon>
        <taxon>Metazoa</taxon>
        <taxon>Spiralia</taxon>
        <taxon>Lophotrochozoa</taxon>
        <taxon>Mollusca</taxon>
        <taxon>Bivalvia</taxon>
        <taxon>Autobranchia</taxon>
        <taxon>Pteriomorphia</taxon>
        <taxon>Mytilida</taxon>
        <taxon>Mytiloidea</taxon>
        <taxon>Mytilidae</taxon>
        <taxon>Mytilinae</taxon>
        <taxon>Mytilus</taxon>
    </lineage>
</organism>
<evidence type="ECO:0000313" key="2">
    <source>
        <dbReference type="EMBL" id="VDH96214.1"/>
    </source>
</evidence>
<evidence type="ECO:0000256" key="1">
    <source>
        <dbReference type="SAM" id="SignalP"/>
    </source>
</evidence>
<reference evidence="2" key="1">
    <citation type="submission" date="2018-11" db="EMBL/GenBank/DDBJ databases">
        <authorList>
            <person name="Alioto T."/>
            <person name="Alioto T."/>
        </authorList>
    </citation>
    <scope>NUCLEOTIDE SEQUENCE</scope>
</reference>
<feature type="signal peptide" evidence="1">
    <location>
        <begin position="1"/>
        <end position="17"/>
    </location>
</feature>